<dbReference type="EMBL" id="JAKLWS010000031">
    <property type="protein sequence ID" value="MCG2590347.1"/>
    <property type="molecule type" value="Genomic_DNA"/>
</dbReference>
<comment type="cofactor">
    <cofactor evidence="1">
        <name>FAD</name>
        <dbReference type="ChEBI" id="CHEBI:57692"/>
    </cofactor>
</comment>
<dbReference type="PANTHER" id="PTHR21197">
    <property type="entry name" value="UDP-GALACTOPYRANOSE MUTASE"/>
    <property type="match status" value="1"/>
</dbReference>
<evidence type="ECO:0000313" key="7">
    <source>
        <dbReference type="EMBL" id="MCG2590347.1"/>
    </source>
</evidence>
<dbReference type="Pfam" id="PF03275">
    <property type="entry name" value="GLF"/>
    <property type="match status" value="1"/>
</dbReference>
<evidence type="ECO:0000256" key="4">
    <source>
        <dbReference type="ARBA" id="ARBA00022827"/>
    </source>
</evidence>
<proteinExistence type="inferred from homology"/>
<keyword evidence="5 7" id="KW-0413">Isomerase</keyword>
<dbReference type="PANTHER" id="PTHR21197:SF0">
    <property type="entry name" value="UDP-GALACTOPYRANOSE MUTASE"/>
    <property type="match status" value="1"/>
</dbReference>
<organism evidence="7 8">
    <name type="scientific">Rhodohalobacter sulfatireducens</name>
    <dbReference type="NCBI Taxonomy" id="2911366"/>
    <lineage>
        <taxon>Bacteria</taxon>
        <taxon>Pseudomonadati</taxon>
        <taxon>Balneolota</taxon>
        <taxon>Balneolia</taxon>
        <taxon>Balneolales</taxon>
        <taxon>Balneolaceae</taxon>
        <taxon>Rhodohalobacter</taxon>
    </lineage>
</organism>
<dbReference type="Gene3D" id="3.40.50.720">
    <property type="entry name" value="NAD(P)-binding Rossmann-like Domain"/>
    <property type="match status" value="3"/>
</dbReference>
<evidence type="ECO:0000256" key="5">
    <source>
        <dbReference type="ARBA" id="ARBA00023235"/>
    </source>
</evidence>
<dbReference type="RefSeq" id="WP_237855728.1">
    <property type="nucleotide sequence ID" value="NZ_JAKLWS010000031.1"/>
</dbReference>
<dbReference type="SUPFAM" id="SSF51971">
    <property type="entry name" value="Nucleotide-binding domain"/>
    <property type="match status" value="1"/>
</dbReference>
<keyword evidence="4" id="KW-0274">FAD</keyword>
<name>A0ABS9KHR7_9BACT</name>
<evidence type="ECO:0000256" key="3">
    <source>
        <dbReference type="ARBA" id="ARBA00022630"/>
    </source>
</evidence>
<keyword evidence="3" id="KW-0285">Flavoprotein</keyword>
<dbReference type="InterPro" id="IPR015899">
    <property type="entry name" value="UDP-GalPyranose_mutase_C"/>
</dbReference>
<sequence length="380" mass="44330">MNQFDYLIVGAGFTGSVLAERLASQLDKKVLLVEKRDHIGGNAHDFYNEAGILVHKYGPHIFHTNSKKVWNYLSQFTNWRPYYHKSLATVEGIEVPIPFNLNALYQCFPPLYAGKLETLLIDEFGYGRKIPILKMKERSSGELSFLANYIYEHVFLGYTTKQWGLTPEEIDDSVTARVPIHISRDNRYFQDIYQAIPLEGYTEMFKKMIDNENIEVVLSTNYKDIVNDISFDRMIYTGPIDAYFDYLHGELPYRSLQFEYRHFEQEFHQSAGIVTYPNEFDFTRITEFKHLTGQKSRSTTIAYEFPKAHIQGKSLPYYPIPHPENRELFRKYKSESKQLGKNVLFAGRLADYLYYDMDQAVARALSLFEKDLCSSTQMIT</sequence>
<dbReference type="EC" id="5.4.99.9" evidence="7"/>
<dbReference type="GO" id="GO:0008767">
    <property type="term" value="F:UDP-galactopyranose mutase activity"/>
    <property type="evidence" value="ECO:0007669"/>
    <property type="project" value="UniProtKB-EC"/>
</dbReference>
<dbReference type="Proteomes" id="UP001165366">
    <property type="component" value="Unassembled WGS sequence"/>
</dbReference>
<comment type="similarity">
    <text evidence="2">Belongs to the UDP-galactopyranose/dTDP-fucopyranose mutase family.</text>
</comment>
<protein>
    <submittedName>
        <fullName evidence="7">UDP-galactopyranose mutase</fullName>
        <ecNumber evidence="7">5.4.99.9</ecNumber>
    </submittedName>
</protein>
<gene>
    <name evidence="7" type="primary">glf</name>
    <name evidence="7" type="ORF">L6773_17355</name>
</gene>
<evidence type="ECO:0000259" key="6">
    <source>
        <dbReference type="Pfam" id="PF03275"/>
    </source>
</evidence>
<evidence type="ECO:0000256" key="2">
    <source>
        <dbReference type="ARBA" id="ARBA00009321"/>
    </source>
</evidence>
<accession>A0ABS9KHR7</accession>
<feature type="domain" description="UDP-galactopyranose mutase C-terminal" evidence="6">
    <location>
        <begin position="154"/>
        <end position="354"/>
    </location>
</feature>
<comment type="caution">
    <text evidence="7">The sequence shown here is derived from an EMBL/GenBank/DDBJ whole genome shotgun (WGS) entry which is preliminary data.</text>
</comment>
<dbReference type="InterPro" id="IPR004379">
    <property type="entry name" value="UDP-GALP_mutase"/>
</dbReference>
<evidence type="ECO:0000256" key="1">
    <source>
        <dbReference type="ARBA" id="ARBA00001974"/>
    </source>
</evidence>
<evidence type="ECO:0000313" key="8">
    <source>
        <dbReference type="Proteomes" id="UP001165366"/>
    </source>
</evidence>
<dbReference type="NCBIfam" id="TIGR00031">
    <property type="entry name" value="UDP-GALP_mutase"/>
    <property type="match status" value="1"/>
</dbReference>
<keyword evidence="8" id="KW-1185">Reference proteome</keyword>
<reference evidence="7" key="1">
    <citation type="submission" date="2022-01" db="EMBL/GenBank/DDBJ databases">
        <authorList>
            <person name="Wang Y."/>
        </authorList>
    </citation>
    <scope>NUCLEOTIDE SEQUENCE</scope>
    <source>
        <strain evidence="7">WB101</strain>
    </source>
</reference>
<reference evidence="7" key="2">
    <citation type="submission" date="2024-05" db="EMBL/GenBank/DDBJ databases">
        <title>Rhodohalobacter halophilus gen. nov., sp. nov., a moderately halophilic member of the family Balneolaceae.</title>
        <authorList>
            <person name="Xia J."/>
        </authorList>
    </citation>
    <scope>NUCLEOTIDE SEQUENCE</scope>
    <source>
        <strain evidence="7">WB101</strain>
    </source>
</reference>
<dbReference type="Pfam" id="PF13450">
    <property type="entry name" value="NAD_binding_8"/>
    <property type="match status" value="1"/>
</dbReference>
<dbReference type="SUPFAM" id="SSF54373">
    <property type="entry name" value="FAD-linked reductases, C-terminal domain"/>
    <property type="match status" value="1"/>
</dbReference>